<evidence type="ECO:0000313" key="4">
    <source>
        <dbReference type="Proteomes" id="UP000749293"/>
    </source>
</evidence>
<dbReference type="CDD" id="cd14498">
    <property type="entry name" value="DSP"/>
    <property type="match status" value="1"/>
</dbReference>
<dbReference type="InterPro" id="IPR052449">
    <property type="entry name" value="STYX-Interacting_Phosphatase"/>
</dbReference>
<proteinExistence type="predicted"/>
<dbReference type="InterPro" id="IPR029021">
    <property type="entry name" value="Prot-tyrosine_phosphatase-like"/>
</dbReference>
<dbReference type="Gene3D" id="3.90.190.10">
    <property type="entry name" value="Protein tyrosine phosphatase superfamily"/>
    <property type="match status" value="1"/>
</dbReference>
<dbReference type="OrthoDB" id="10252009at2759"/>
<dbReference type="RefSeq" id="XP_035321675.1">
    <property type="nucleotide sequence ID" value="XM_035468541.1"/>
</dbReference>
<dbReference type="GO" id="GO:0005654">
    <property type="term" value="C:nucleoplasm"/>
    <property type="evidence" value="ECO:0007669"/>
    <property type="project" value="TreeGrafter"/>
</dbReference>
<keyword evidence="4" id="KW-1185">Reference proteome</keyword>
<organism evidence="3 4">
    <name type="scientific">Geosmithia morbida</name>
    <dbReference type="NCBI Taxonomy" id="1094350"/>
    <lineage>
        <taxon>Eukaryota</taxon>
        <taxon>Fungi</taxon>
        <taxon>Dikarya</taxon>
        <taxon>Ascomycota</taxon>
        <taxon>Pezizomycotina</taxon>
        <taxon>Sordariomycetes</taxon>
        <taxon>Hypocreomycetidae</taxon>
        <taxon>Hypocreales</taxon>
        <taxon>Bionectriaceae</taxon>
        <taxon>Geosmithia</taxon>
    </lineage>
</organism>
<dbReference type="Proteomes" id="UP000749293">
    <property type="component" value="Unassembled WGS sequence"/>
</dbReference>
<sequence length="295" mass="33033">MPQTCPIDLDALTPIDESHGRYGKPLVYFDTKYEKTDPRMLTPKELAILLPEGQSRITAYNNVAGWKFPLRDTPQRILDYLYLGPNHAIRDLEFLRSTGITMVLVVRNANIFTKSFASLDRAAATLGIVGRYVDMYSPQMMLRKSLDEAVRIINDHVLSVHHAQCRGGGRASCPTRAKVLITCETGRMQSAFVLAAYLMAVFGLDMADAMRFIFLQRPCIIFFTDSQAILDTWGGILKARASVARAGDRGDVAAKRQLGDNSDDDDVENSTSDHMDSDRFLGRRSFVPFEDKKTL</sequence>
<dbReference type="EMBL" id="JAANYQ010000007">
    <property type="protein sequence ID" value="KAF4123023.1"/>
    <property type="molecule type" value="Genomic_DNA"/>
</dbReference>
<dbReference type="InterPro" id="IPR000387">
    <property type="entry name" value="Tyr_Pase_dom"/>
</dbReference>
<dbReference type="GeneID" id="55972796"/>
<dbReference type="SUPFAM" id="SSF52799">
    <property type="entry name" value="(Phosphotyrosine protein) phosphatases II"/>
    <property type="match status" value="1"/>
</dbReference>
<dbReference type="GO" id="GO:0070372">
    <property type="term" value="P:regulation of ERK1 and ERK2 cascade"/>
    <property type="evidence" value="ECO:0007669"/>
    <property type="project" value="TreeGrafter"/>
</dbReference>
<dbReference type="AlphaFoldDB" id="A0A9P4YTW4"/>
<feature type="domain" description="Tyrosine specific protein phosphatases" evidence="2">
    <location>
        <begin position="144"/>
        <end position="228"/>
    </location>
</feature>
<gene>
    <name evidence="3" type="ORF">GMORB2_6571</name>
</gene>
<reference evidence="3" key="1">
    <citation type="submission" date="2020-03" db="EMBL/GenBank/DDBJ databases">
        <title>Site-based positive gene gene selection in Geosmithia morbida across the United States reveals a broad range of putative effectors and factors for local host and environmental adapation.</title>
        <authorList>
            <person name="Onufrak A."/>
            <person name="Murdoch R.W."/>
            <person name="Gazis R."/>
            <person name="Huff M."/>
            <person name="Staton M."/>
            <person name="Klingeman W."/>
            <person name="Hadziabdic D."/>
        </authorList>
    </citation>
    <scope>NUCLEOTIDE SEQUENCE</scope>
    <source>
        <strain evidence="3">1262</strain>
    </source>
</reference>
<dbReference type="GO" id="GO:1990444">
    <property type="term" value="F:F-box domain binding"/>
    <property type="evidence" value="ECO:0007669"/>
    <property type="project" value="TreeGrafter"/>
</dbReference>
<feature type="region of interest" description="Disordered" evidence="1">
    <location>
        <begin position="254"/>
        <end position="278"/>
    </location>
</feature>
<evidence type="ECO:0000313" key="3">
    <source>
        <dbReference type="EMBL" id="KAF4123023.1"/>
    </source>
</evidence>
<dbReference type="PROSITE" id="PS50056">
    <property type="entry name" value="TYR_PHOSPHATASE_2"/>
    <property type="match status" value="1"/>
</dbReference>
<name>A0A9P4YTW4_9HYPO</name>
<dbReference type="GO" id="GO:0005737">
    <property type="term" value="C:cytoplasm"/>
    <property type="evidence" value="ECO:0007669"/>
    <property type="project" value="TreeGrafter"/>
</dbReference>
<dbReference type="PANTHER" id="PTHR46588:SF1">
    <property type="entry name" value="SERINE_THREONINE_TYROSINE-INTERACTING PROTEIN"/>
    <property type="match status" value="1"/>
</dbReference>
<comment type="caution">
    <text evidence="3">The sequence shown here is derived from an EMBL/GenBank/DDBJ whole genome shotgun (WGS) entry which is preliminary data.</text>
</comment>
<evidence type="ECO:0000259" key="2">
    <source>
        <dbReference type="PROSITE" id="PS50056"/>
    </source>
</evidence>
<dbReference type="GO" id="GO:0062026">
    <property type="term" value="P:negative regulation of SCF-dependent proteasomal ubiquitin-dependent catabolic process"/>
    <property type="evidence" value="ECO:0007669"/>
    <property type="project" value="TreeGrafter"/>
</dbReference>
<dbReference type="PANTHER" id="PTHR46588">
    <property type="entry name" value="SERINE/THREONINE/TYROSINE-INTERACTING PROTEIN"/>
    <property type="match status" value="1"/>
</dbReference>
<accession>A0A9P4YTW4</accession>
<protein>
    <submittedName>
        <fullName evidence="3">PTPc DSPc</fullName>
    </submittedName>
</protein>
<evidence type="ECO:0000256" key="1">
    <source>
        <dbReference type="SAM" id="MobiDB-lite"/>
    </source>
</evidence>